<keyword evidence="3" id="KW-1185">Reference proteome</keyword>
<dbReference type="AlphaFoldDB" id="A0A240UQW9"/>
<protein>
    <recommendedName>
        <fullName evidence="1">DUF4124 domain-containing protein</fullName>
    </recommendedName>
</protein>
<evidence type="ECO:0000313" key="2">
    <source>
        <dbReference type="EMBL" id="ART63420.1"/>
    </source>
</evidence>
<evidence type="ECO:0000313" key="3">
    <source>
        <dbReference type="Proteomes" id="UP000194457"/>
    </source>
</evidence>
<dbReference type="KEGG" id="kma:B9H00_10415"/>
<gene>
    <name evidence="2" type="ORF">B9H00_10415</name>
</gene>
<feature type="domain" description="DUF4124" evidence="1">
    <location>
        <begin position="88"/>
        <end position="126"/>
    </location>
</feature>
<dbReference type="EMBL" id="CP021358">
    <property type="protein sequence ID" value="ART63420.1"/>
    <property type="molecule type" value="Genomic_DNA"/>
</dbReference>
<dbReference type="Proteomes" id="UP000194457">
    <property type="component" value="Chromosome"/>
</dbReference>
<reference evidence="2 3" key="1">
    <citation type="submission" date="2017-05" db="EMBL/GenBank/DDBJ databases">
        <authorList>
            <person name="Song R."/>
            <person name="Chenine A.L."/>
            <person name="Ruprecht R.M."/>
        </authorList>
    </citation>
    <scope>NUCLEOTIDE SEQUENCE [LARGE SCALE GENOMIC DNA]</scope>
    <source>
        <strain evidence="2">SW32</strain>
    </source>
</reference>
<proteinExistence type="predicted"/>
<name>A0A240UQW9_9GAMM</name>
<dbReference type="InterPro" id="IPR025392">
    <property type="entry name" value="DUF4124"/>
</dbReference>
<dbReference type="Pfam" id="PF13511">
    <property type="entry name" value="DUF4124"/>
    <property type="match status" value="1"/>
</dbReference>
<accession>A0A240UQW9</accession>
<organism evidence="2 3">
    <name type="scientific">Kushneria marisflavi</name>
    <dbReference type="NCBI Taxonomy" id="157779"/>
    <lineage>
        <taxon>Bacteria</taxon>
        <taxon>Pseudomonadati</taxon>
        <taxon>Pseudomonadota</taxon>
        <taxon>Gammaproteobacteria</taxon>
        <taxon>Oceanospirillales</taxon>
        <taxon>Halomonadaceae</taxon>
        <taxon>Kushneria</taxon>
    </lineage>
</organism>
<sequence length="249" mass="27025">MSAWCQAPWNTTCTTASKVQPSWLEKRCSFKASERKSPVLTGLFIVSRSSFPIHNDGFPSCGITAVPGRSCYLLLWTLVVCSLLADVASQARAAVYRHTDAQGNVVWSDRPGGTRAEIRAPRVLSPSSDSSTHQITPATPARFAPYQRVAFKPRSAPVTVEQARRGIPLRLDIVPRLRAGDRVQLTIDGRRHQSPLFSHVLMAMGLKAGRHALVAEVLDSAGAVRQRSGVMTLEILAASTSESDPASPR</sequence>
<evidence type="ECO:0000259" key="1">
    <source>
        <dbReference type="Pfam" id="PF13511"/>
    </source>
</evidence>